<feature type="region of interest" description="Disordered" evidence="6">
    <location>
        <begin position="28"/>
        <end position="49"/>
    </location>
</feature>
<feature type="domain" description="C3H1-type" evidence="7">
    <location>
        <begin position="336"/>
        <end position="364"/>
    </location>
</feature>
<evidence type="ECO:0000256" key="2">
    <source>
        <dbReference type="ARBA" id="ARBA00022771"/>
    </source>
</evidence>
<dbReference type="GO" id="GO:0003677">
    <property type="term" value="F:DNA binding"/>
    <property type="evidence" value="ECO:0007669"/>
    <property type="project" value="UniProtKB-KW"/>
</dbReference>
<dbReference type="InterPro" id="IPR036855">
    <property type="entry name" value="Znf_CCCH_sf"/>
</dbReference>
<feature type="compositionally biased region" description="Polar residues" evidence="6">
    <location>
        <begin position="420"/>
        <end position="440"/>
    </location>
</feature>
<dbReference type="OrthoDB" id="411372at2759"/>
<dbReference type="Gene3D" id="3.30.1370.210">
    <property type="match status" value="1"/>
</dbReference>
<evidence type="ECO:0000256" key="5">
    <source>
        <dbReference type="PROSITE-ProRule" id="PRU00723"/>
    </source>
</evidence>
<name>A0A0K9PJ91_ZOSMR</name>
<protein>
    <recommendedName>
        <fullName evidence="7">C3H1-type domain-containing protein</fullName>
    </recommendedName>
</protein>
<dbReference type="SUPFAM" id="SSF90229">
    <property type="entry name" value="CCCH zinc finger"/>
    <property type="match status" value="5"/>
</dbReference>
<dbReference type="STRING" id="29655.A0A0K9PJ91"/>
<dbReference type="GO" id="GO:0003729">
    <property type="term" value="F:mRNA binding"/>
    <property type="evidence" value="ECO:0000318"/>
    <property type="project" value="GO_Central"/>
</dbReference>
<feature type="domain" description="C3H1-type" evidence="7">
    <location>
        <begin position="290"/>
        <end position="318"/>
    </location>
</feature>
<keyword evidence="9" id="KW-1185">Reference proteome</keyword>
<comment type="caution">
    <text evidence="8">The sequence shown here is derived from an EMBL/GenBank/DDBJ whole genome shotgun (WGS) entry which is preliminary data.</text>
</comment>
<dbReference type="OMA" id="WATYMGA"/>
<dbReference type="Proteomes" id="UP000036987">
    <property type="component" value="Unassembled WGS sequence"/>
</dbReference>
<dbReference type="Gene3D" id="4.10.1000.10">
    <property type="entry name" value="Zinc finger, CCCH-type"/>
    <property type="match status" value="1"/>
</dbReference>
<dbReference type="PROSITE" id="PS50103">
    <property type="entry name" value="ZF_C3H1"/>
    <property type="match status" value="5"/>
</dbReference>
<feature type="zinc finger region" description="C3H1-type" evidence="5">
    <location>
        <begin position="336"/>
        <end position="364"/>
    </location>
</feature>
<dbReference type="PANTHER" id="PTHR12506:SF50">
    <property type="entry name" value="ZINC FINGER CCCH DOMAIN-CONTAINING PROTEIN 26"/>
    <property type="match status" value="1"/>
</dbReference>
<keyword evidence="2 5" id="KW-0863">Zinc-finger</keyword>
<feature type="zinc finger region" description="C3H1-type" evidence="5">
    <location>
        <begin position="61"/>
        <end position="89"/>
    </location>
</feature>
<gene>
    <name evidence="8" type="ORF">ZOSMA_223G00280</name>
</gene>
<dbReference type="InterPro" id="IPR000571">
    <property type="entry name" value="Znf_CCCH"/>
</dbReference>
<evidence type="ECO:0000256" key="3">
    <source>
        <dbReference type="ARBA" id="ARBA00022833"/>
    </source>
</evidence>
<accession>A0A0K9PJ91</accession>
<evidence type="ECO:0000256" key="4">
    <source>
        <dbReference type="ARBA" id="ARBA00023125"/>
    </source>
</evidence>
<dbReference type="Pfam" id="PF00642">
    <property type="entry name" value="zf-CCCH"/>
    <property type="match status" value="5"/>
</dbReference>
<evidence type="ECO:0000256" key="1">
    <source>
        <dbReference type="ARBA" id="ARBA00022723"/>
    </source>
</evidence>
<organism evidence="8 9">
    <name type="scientific">Zostera marina</name>
    <name type="common">Eelgrass</name>
    <dbReference type="NCBI Taxonomy" id="29655"/>
    <lineage>
        <taxon>Eukaryota</taxon>
        <taxon>Viridiplantae</taxon>
        <taxon>Streptophyta</taxon>
        <taxon>Embryophyta</taxon>
        <taxon>Tracheophyta</taxon>
        <taxon>Spermatophyta</taxon>
        <taxon>Magnoliopsida</taxon>
        <taxon>Liliopsida</taxon>
        <taxon>Zosteraceae</taxon>
        <taxon>Zostera</taxon>
    </lineage>
</organism>
<dbReference type="Gene3D" id="2.30.30.1190">
    <property type="match status" value="1"/>
</dbReference>
<feature type="domain" description="C3H1-type" evidence="7">
    <location>
        <begin position="61"/>
        <end position="89"/>
    </location>
</feature>
<evidence type="ECO:0000313" key="9">
    <source>
        <dbReference type="Proteomes" id="UP000036987"/>
    </source>
</evidence>
<evidence type="ECO:0000256" key="6">
    <source>
        <dbReference type="SAM" id="MobiDB-lite"/>
    </source>
</evidence>
<feature type="zinc finger region" description="C3H1-type" evidence="5">
    <location>
        <begin position="290"/>
        <end position="318"/>
    </location>
</feature>
<dbReference type="SMART" id="SM00356">
    <property type="entry name" value="ZnF_C3H1"/>
    <property type="match status" value="5"/>
</dbReference>
<keyword evidence="4" id="KW-0238">DNA-binding</keyword>
<dbReference type="InterPro" id="IPR050974">
    <property type="entry name" value="Plant_ZF_CCCH"/>
</dbReference>
<dbReference type="EMBL" id="LFYR01000794">
    <property type="protein sequence ID" value="KMZ69031.1"/>
    <property type="molecule type" value="Genomic_DNA"/>
</dbReference>
<reference evidence="9" key="1">
    <citation type="journal article" date="2016" name="Nature">
        <title>The genome of the seagrass Zostera marina reveals angiosperm adaptation to the sea.</title>
        <authorList>
            <person name="Olsen J.L."/>
            <person name="Rouze P."/>
            <person name="Verhelst B."/>
            <person name="Lin Y.-C."/>
            <person name="Bayer T."/>
            <person name="Collen J."/>
            <person name="Dattolo E."/>
            <person name="De Paoli E."/>
            <person name="Dittami S."/>
            <person name="Maumus F."/>
            <person name="Michel G."/>
            <person name="Kersting A."/>
            <person name="Lauritano C."/>
            <person name="Lohaus R."/>
            <person name="Toepel M."/>
            <person name="Tonon T."/>
            <person name="Vanneste K."/>
            <person name="Amirebrahimi M."/>
            <person name="Brakel J."/>
            <person name="Bostroem C."/>
            <person name="Chovatia M."/>
            <person name="Grimwood J."/>
            <person name="Jenkins J.W."/>
            <person name="Jueterbock A."/>
            <person name="Mraz A."/>
            <person name="Stam W.T."/>
            <person name="Tice H."/>
            <person name="Bornberg-Bauer E."/>
            <person name="Green P.J."/>
            <person name="Pearson G.A."/>
            <person name="Procaccini G."/>
            <person name="Duarte C.M."/>
            <person name="Schmutz J."/>
            <person name="Reusch T.B.H."/>
            <person name="Van de Peer Y."/>
        </authorList>
    </citation>
    <scope>NUCLEOTIDE SEQUENCE [LARGE SCALE GENOMIC DNA]</scope>
    <source>
        <strain evidence="9">cv. Finnish</strain>
    </source>
</reference>
<keyword evidence="3 5" id="KW-0862">Zinc</keyword>
<evidence type="ECO:0000259" key="7">
    <source>
        <dbReference type="PROSITE" id="PS50103"/>
    </source>
</evidence>
<feature type="domain" description="C3H1-type" evidence="7">
    <location>
        <begin position="148"/>
        <end position="176"/>
    </location>
</feature>
<dbReference type="AlphaFoldDB" id="A0A0K9PJ91"/>
<dbReference type="PANTHER" id="PTHR12506">
    <property type="entry name" value="PROTEIN PHOSPHATASE RELATED"/>
    <property type="match status" value="1"/>
</dbReference>
<sequence length="446" mass="48083">MPGSIAVSGCSDAAVDKLQESVLNIKIEENSHEGNGTEEDPSRSNNNSGLDKVAVEATQNGRSVPDCIFYLRHGICGYGNSCRYNHPTNPGQEHLPLGELPERIGQPDCQHFLRTGTCRYGYTCKYNHPKNVLDEGNATFNFYGLPLRQGEKSCSYYMRTGYCKFGFACKFNHPQPSAAPGTAFSLPGSPAFASIGPSMTSPSGHPLMGGIPAWLPRPYLSNPQINGFPSYLPYVFPSSHGIIPAHPGWNTYTTPISSVSSTNTVGTTGQISNPSQISFGPNAQFHFPERPDQPDCQYYMKNGSCKYGSTCKYHHPRDRINSAAACTIGPFGLPMRPGQAICTFYGTYGSCKYGLGCKFDHPPMGGYYNYALPQISDPSVNLSSQKCFPAVWIPSDAGSSKTSKVTADVVPSSAPASIIVDTNLSDKAPPNSSTQNSSETPQDKSD</sequence>
<feature type="zinc finger region" description="C3H1-type" evidence="5">
    <location>
        <begin position="148"/>
        <end position="176"/>
    </location>
</feature>
<feature type="zinc finger region" description="C3H1-type" evidence="5">
    <location>
        <begin position="103"/>
        <end position="131"/>
    </location>
</feature>
<feature type="region of interest" description="Disordered" evidence="6">
    <location>
        <begin position="420"/>
        <end position="446"/>
    </location>
</feature>
<feature type="domain" description="C3H1-type" evidence="7">
    <location>
        <begin position="103"/>
        <end position="131"/>
    </location>
</feature>
<dbReference type="GO" id="GO:0008270">
    <property type="term" value="F:zinc ion binding"/>
    <property type="evidence" value="ECO:0007669"/>
    <property type="project" value="UniProtKB-KW"/>
</dbReference>
<keyword evidence="1 5" id="KW-0479">Metal-binding</keyword>
<evidence type="ECO:0000313" key="8">
    <source>
        <dbReference type="EMBL" id="KMZ69031.1"/>
    </source>
</evidence>
<proteinExistence type="predicted"/>